<evidence type="ECO:0000313" key="2">
    <source>
        <dbReference type="Proteomes" id="UP000785679"/>
    </source>
</evidence>
<name>A0A8J8NLD1_HALGN</name>
<comment type="caution">
    <text evidence="1">The sequence shown here is derived from an EMBL/GenBank/DDBJ whole genome shotgun (WGS) entry which is preliminary data.</text>
</comment>
<sequence length="113" mass="13447">MSIESLIPYRRMKQNYIRIPIWLSLKITLLALFQNFENELLCLILDDIHSHLQLIQWTSISHMAMANGLYKLAFDKFYNTQKYLMKAVDSENFGMLSIVKFKQIRSVLMLTHY</sequence>
<protein>
    <submittedName>
        <fullName evidence="1">Uncharacterized protein</fullName>
    </submittedName>
</protein>
<accession>A0A8J8NLD1</accession>
<keyword evidence="2" id="KW-1185">Reference proteome</keyword>
<gene>
    <name evidence="1" type="ORF">FGO68_gene5506</name>
</gene>
<dbReference type="Proteomes" id="UP000785679">
    <property type="component" value="Unassembled WGS sequence"/>
</dbReference>
<proteinExistence type="predicted"/>
<reference evidence="1" key="1">
    <citation type="submission" date="2019-06" db="EMBL/GenBank/DDBJ databases">
        <authorList>
            <person name="Zheng W."/>
        </authorList>
    </citation>
    <scope>NUCLEOTIDE SEQUENCE</scope>
    <source>
        <strain evidence="1">QDHG01</strain>
    </source>
</reference>
<dbReference type="AlphaFoldDB" id="A0A8J8NLD1"/>
<evidence type="ECO:0000313" key="1">
    <source>
        <dbReference type="EMBL" id="TNV76479.1"/>
    </source>
</evidence>
<dbReference type="EMBL" id="RRYP01013503">
    <property type="protein sequence ID" value="TNV76479.1"/>
    <property type="molecule type" value="Genomic_DNA"/>
</dbReference>
<organism evidence="1 2">
    <name type="scientific">Halteria grandinella</name>
    <dbReference type="NCBI Taxonomy" id="5974"/>
    <lineage>
        <taxon>Eukaryota</taxon>
        <taxon>Sar</taxon>
        <taxon>Alveolata</taxon>
        <taxon>Ciliophora</taxon>
        <taxon>Intramacronucleata</taxon>
        <taxon>Spirotrichea</taxon>
        <taxon>Stichotrichia</taxon>
        <taxon>Sporadotrichida</taxon>
        <taxon>Halteriidae</taxon>
        <taxon>Halteria</taxon>
    </lineage>
</organism>